<feature type="transmembrane region" description="Helical" evidence="6">
    <location>
        <begin position="100"/>
        <end position="125"/>
    </location>
</feature>
<evidence type="ECO:0000256" key="4">
    <source>
        <dbReference type="ARBA" id="ARBA00023136"/>
    </source>
</evidence>
<dbReference type="InterPro" id="IPR026910">
    <property type="entry name" value="Shisa"/>
</dbReference>
<evidence type="ECO:0000313" key="9">
    <source>
        <dbReference type="EMBL" id="CAJ0943588.1"/>
    </source>
</evidence>
<dbReference type="Proteomes" id="UP001176940">
    <property type="component" value="Unassembled WGS sequence"/>
</dbReference>
<sequence>MGPLFILLLHVSASWAQFGEYCHGWSDNYGSWHPGFQCPERYDHVEATYCCGACSLRYCCTASESRLDQGLCPSEEHEDMFKDGAPAIEIPAAVPTYLPFLLVGTIFVSFVIVGALVGVCCCRYLGPGEETQINGPAQQSRLLDTEPSTDISRHSSSSSNSAPRGSLGARPQNLCPLGAENLNLYMNVPQAYPIMSCPPNAQFLHAAQSAAPFLQPPFINYAVPGEHAILMAPASYIDARSCYPQSTTYLPVTQHIDPIVPDDSPS</sequence>
<evidence type="ECO:0000256" key="5">
    <source>
        <dbReference type="SAM" id="MobiDB-lite"/>
    </source>
</evidence>
<keyword evidence="3 6" id="KW-1133">Transmembrane helix</keyword>
<evidence type="ECO:0000313" key="10">
    <source>
        <dbReference type="Proteomes" id="UP001176940"/>
    </source>
</evidence>
<protein>
    <recommendedName>
        <fullName evidence="8">Shisa N-terminal domain-containing protein</fullName>
    </recommendedName>
</protein>
<dbReference type="EMBL" id="CAUEEQ010021430">
    <property type="protein sequence ID" value="CAJ0943588.1"/>
    <property type="molecule type" value="Genomic_DNA"/>
</dbReference>
<organism evidence="9 10">
    <name type="scientific">Ranitomeya imitator</name>
    <name type="common">mimic poison frog</name>
    <dbReference type="NCBI Taxonomy" id="111125"/>
    <lineage>
        <taxon>Eukaryota</taxon>
        <taxon>Metazoa</taxon>
        <taxon>Chordata</taxon>
        <taxon>Craniata</taxon>
        <taxon>Vertebrata</taxon>
        <taxon>Euteleostomi</taxon>
        <taxon>Amphibia</taxon>
        <taxon>Batrachia</taxon>
        <taxon>Anura</taxon>
        <taxon>Neobatrachia</taxon>
        <taxon>Hyloidea</taxon>
        <taxon>Dendrobatidae</taxon>
        <taxon>Dendrobatinae</taxon>
        <taxon>Ranitomeya</taxon>
    </lineage>
</organism>
<dbReference type="PANTHER" id="PTHR31395:SF25">
    <property type="entry name" value="ABLIM_ANCHOR DOMAIN-CONTAINING PROTEIN"/>
    <property type="match status" value="1"/>
</dbReference>
<proteinExistence type="predicted"/>
<feature type="chain" id="PRO_5046533525" description="Shisa N-terminal domain-containing protein" evidence="7">
    <location>
        <begin position="17"/>
        <end position="266"/>
    </location>
</feature>
<keyword evidence="7" id="KW-0732">Signal</keyword>
<feature type="domain" description="Shisa N-terminal" evidence="8">
    <location>
        <begin position="19"/>
        <end position="73"/>
    </location>
</feature>
<feature type="compositionally biased region" description="Low complexity" evidence="5">
    <location>
        <begin position="148"/>
        <end position="166"/>
    </location>
</feature>
<accession>A0ABN9LL38</accession>
<reference evidence="9" key="1">
    <citation type="submission" date="2023-07" db="EMBL/GenBank/DDBJ databases">
        <authorList>
            <person name="Stuckert A."/>
        </authorList>
    </citation>
    <scope>NUCLEOTIDE SEQUENCE</scope>
</reference>
<evidence type="ECO:0000259" key="8">
    <source>
        <dbReference type="Pfam" id="PF13908"/>
    </source>
</evidence>
<keyword evidence="2 6" id="KW-0812">Transmembrane</keyword>
<feature type="signal peptide" evidence="7">
    <location>
        <begin position="1"/>
        <end position="16"/>
    </location>
</feature>
<evidence type="ECO:0000256" key="6">
    <source>
        <dbReference type="SAM" id="Phobius"/>
    </source>
</evidence>
<comment type="caution">
    <text evidence="9">The sequence shown here is derived from an EMBL/GenBank/DDBJ whole genome shotgun (WGS) entry which is preliminary data.</text>
</comment>
<evidence type="ECO:0000256" key="1">
    <source>
        <dbReference type="ARBA" id="ARBA00004370"/>
    </source>
</evidence>
<feature type="region of interest" description="Disordered" evidence="5">
    <location>
        <begin position="144"/>
        <end position="168"/>
    </location>
</feature>
<comment type="subcellular location">
    <subcellularLocation>
        <location evidence="1">Membrane</location>
    </subcellularLocation>
</comment>
<evidence type="ECO:0000256" key="7">
    <source>
        <dbReference type="SAM" id="SignalP"/>
    </source>
</evidence>
<evidence type="ECO:0000256" key="3">
    <source>
        <dbReference type="ARBA" id="ARBA00022989"/>
    </source>
</evidence>
<dbReference type="InterPro" id="IPR053891">
    <property type="entry name" value="Shisa_N"/>
</dbReference>
<evidence type="ECO:0000256" key="2">
    <source>
        <dbReference type="ARBA" id="ARBA00022692"/>
    </source>
</evidence>
<dbReference type="Pfam" id="PF13908">
    <property type="entry name" value="Shisa_N"/>
    <property type="match status" value="1"/>
</dbReference>
<name>A0ABN9LL38_9NEOB</name>
<keyword evidence="10" id="KW-1185">Reference proteome</keyword>
<gene>
    <name evidence="9" type="ORF">RIMI_LOCUS10054338</name>
</gene>
<keyword evidence="4 6" id="KW-0472">Membrane</keyword>
<dbReference type="PANTHER" id="PTHR31395">
    <property type="entry name" value="SHISA"/>
    <property type="match status" value="1"/>
</dbReference>